<keyword evidence="2" id="KW-0472">Membrane</keyword>
<dbReference type="OrthoDB" id="1044679at2"/>
<feature type="transmembrane region" description="Helical" evidence="2">
    <location>
        <begin position="336"/>
        <end position="356"/>
    </location>
</feature>
<proteinExistence type="predicted"/>
<feature type="domain" description="DUF6377" evidence="3">
    <location>
        <begin position="262"/>
        <end position="516"/>
    </location>
</feature>
<protein>
    <recommendedName>
        <fullName evidence="3">DUF6377 domain-containing protein</fullName>
    </recommendedName>
</protein>
<dbReference type="InterPro" id="IPR045957">
    <property type="entry name" value="DUF6377"/>
</dbReference>
<feature type="coiled-coil region" evidence="1">
    <location>
        <begin position="362"/>
        <end position="396"/>
    </location>
</feature>
<evidence type="ECO:0000313" key="5">
    <source>
        <dbReference type="Proteomes" id="UP000179797"/>
    </source>
</evidence>
<name>A0A1S1Z0S5_FLAPC</name>
<accession>A0A1S1Z0S5</accession>
<evidence type="ECO:0000313" key="4">
    <source>
        <dbReference type="EMBL" id="OHX66874.1"/>
    </source>
</evidence>
<dbReference type="EMBL" id="JRYR02000001">
    <property type="protein sequence ID" value="OHX66874.1"/>
    <property type="molecule type" value="Genomic_DNA"/>
</dbReference>
<dbReference type="STRING" id="915059.NH26_11150"/>
<evidence type="ECO:0000256" key="1">
    <source>
        <dbReference type="SAM" id="Coils"/>
    </source>
</evidence>
<reference evidence="4 5" key="1">
    <citation type="journal article" date="2012" name="Int. J. Syst. Evol. Microbiol.">
        <title>Flammeovirga pacifica sp. nov., isolated from deep-sea sediment.</title>
        <authorList>
            <person name="Xu H."/>
            <person name="Fu Y."/>
            <person name="Yang N."/>
            <person name="Ding Z."/>
            <person name="Lai Q."/>
            <person name="Zeng R."/>
        </authorList>
    </citation>
    <scope>NUCLEOTIDE SEQUENCE [LARGE SCALE GENOMIC DNA]</scope>
    <source>
        <strain evidence="5">DSM 24597 / LMG 26175 / WPAGA1</strain>
    </source>
</reference>
<organism evidence="4 5">
    <name type="scientific">Flammeovirga pacifica</name>
    <dbReference type="NCBI Taxonomy" id="915059"/>
    <lineage>
        <taxon>Bacteria</taxon>
        <taxon>Pseudomonadati</taxon>
        <taxon>Bacteroidota</taxon>
        <taxon>Cytophagia</taxon>
        <taxon>Cytophagales</taxon>
        <taxon>Flammeovirgaceae</taxon>
        <taxon>Flammeovirga</taxon>
    </lineage>
</organism>
<dbReference type="Proteomes" id="UP000179797">
    <property type="component" value="Unassembled WGS sequence"/>
</dbReference>
<keyword evidence="5" id="KW-1185">Reference proteome</keyword>
<dbReference type="RefSeq" id="WP_139263014.1">
    <property type="nucleotide sequence ID" value="NZ_JRYR02000001.1"/>
</dbReference>
<dbReference type="AlphaFoldDB" id="A0A1S1Z0S5"/>
<sequence length="552" mass="64741">MTYRLLKFFSTFVLFNIVTSVYGQNKEIDSLFIELDKAIEMREALSNKKEEKIKDLKFQLEENQDLPLEDKYYLAHDLFKQYEVYEFGGALYFAYEQLQFAEKANHLHWINDSRLNLASILVTSGIYQESGEVLDKVNRKHLTKEQLIYYYKINKERFNQLYFYSSARKLKEAYHKKYNLYCDSLLSNVPKNSYTYLDIIETRALDQRDLLKARKYNTLIFNKTEIGDREYSKAAFMRSLTYEVEHDIISQTKYLLLSAISDIKSCTKDNASLATLALLLHKQGDIKRAYRYINISFEDASFYGSKLRAIQIANIQPIISKSYESQISQKANRLEIFTVVISLLSVVSIAFSIIYLKQMKALRTSEKNQVEINQQLQNANSELLDINTKLKEVSDDLKNTSHVKEVYIGEFLKICSDYIDKLEKQSNYTKKMLIERKYSKLLEELKSDDLRKNEMKAFYKNFDETFLTIYPNFVSKLNELLEPNDPILIKGHQLLNTELRIFALIRLGITDSNKIAHLLGNSVVTVYNYRVKVKNKAIVPREELEDFIMKID</sequence>
<keyword evidence="2" id="KW-0812">Transmembrane</keyword>
<keyword evidence="1" id="KW-0175">Coiled coil</keyword>
<dbReference type="Pfam" id="PF19904">
    <property type="entry name" value="DUF6377"/>
    <property type="match status" value="1"/>
</dbReference>
<comment type="caution">
    <text evidence="4">The sequence shown here is derived from an EMBL/GenBank/DDBJ whole genome shotgun (WGS) entry which is preliminary data.</text>
</comment>
<gene>
    <name evidence="4" type="ORF">NH26_11150</name>
</gene>
<feature type="coiled-coil region" evidence="1">
    <location>
        <begin position="28"/>
        <end position="66"/>
    </location>
</feature>
<evidence type="ECO:0000256" key="2">
    <source>
        <dbReference type="SAM" id="Phobius"/>
    </source>
</evidence>
<keyword evidence="2" id="KW-1133">Transmembrane helix</keyword>
<evidence type="ECO:0000259" key="3">
    <source>
        <dbReference type="Pfam" id="PF19904"/>
    </source>
</evidence>